<dbReference type="Proteomes" id="UP000078292">
    <property type="component" value="Unassembled WGS sequence"/>
</dbReference>
<evidence type="ECO:0000259" key="4">
    <source>
        <dbReference type="PROSITE" id="PS51898"/>
    </source>
</evidence>
<dbReference type="PANTHER" id="PTHR30349:SF41">
    <property type="entry name" value="INTEGRASE_RECOMBINASE PROTEIN MJ0367-RELATED"/>
    <property type="match status" value="1"/>
</dbReference>
<keyword evidence="3" id="KW-0233">DNA recombination</keyword>
<dbReference type="STRING" id="1837282.A6F49_03820"/>
<dbReference type="AlphaFoldDB" id="A0A1B7M2W3"/>
<evidence type="ECO:0000313" key="6">
    <source>
        <dbReference type="Proteomes" id="UP000078292"/>
    </source>
</evidence>
<dbReference type="GO" id="GO:0006310">
    <property type="term" value="P:DNA recombination"/>
    <property type="evidence" value="ECO:0007669"/>
    <property type="project" value="UniProtKB-KW"/>
</dbReference>
<dbReference type="EMBL" id="LXEY01000006">
    <property type="protein sequence ID" value="OAV62937.1"/>
    <property type="molecule type" value="Genomic_DNA"/>
</dbReference>
<gene>
    <name evidence="5" type="ORF">A6F49_03820</name>
</gene>
<dbReference type="PROSITE" id="PS51898">
    <property type="entry name" value="TYR_RECOMBINASE"/>
    <property type="match status" value="1"/>
</dbReference>
<dbReference type="OrthoDB" id="4326943at2"/>
<name>A0A1B7M2W3_9MICC</name>
<dbReference type="InterPro" id="IPR050090">
    <property type="entry name" value="Tyrosine_recombinase_XerCD"/>
</dbReference>
<proteinExistence type="inferred from homology"/>
<evidence type="ECO:0000256" key="2">
    <source>
        <dbReference type="ARBA" id="ARBA00023125"/>
    </source>
</evidence>
<dbReference type="InterPro" id="IPR011010">
    <property type="entry name" value="DNA_brk_join_enz"/>
</dbReference>
<dbReference type="Pfam" id="PF00589">
    <property type="entry name" value="Phage_integrase"/>
    <property type="match status" value="1"/>
</dbReference>
<dbReference type="InterPro" id="IPR013762">
    <property type="entry name" value="Integrase-like_cat_sf"/>
</dbReference>
<accession>A0A1B7M2W3</accession>
<evidence type="ECO:0000256" key="1">
    <source>
        <dbReference type="ARBA" id="ARBA00008857"/>
    </source>
</evidence>
<dbReference type="GO" id="GO:0015074">
    <property type="term" value="P:DNA integration"/>
    <property type="evidence" value="ECO:0007669"/>
    <property type="project" value="InterPro"/>
</dbReference>
<dbReference type="InterPro" id="IPR010998">
    <property type="entry name" value="Integrase_recombinase_N"/>
</dbReference>
<dbReference type="RefSeq" id="WP_043055972.1">
    <property type="nucleotide sequence ID" value="NZ_LXEY01000006.1"/>
</dbReference>
<dbReference type="Gene3D" id="1.10.150.130">
    <property type="match status" value="1"/>
</dbReference>
<protein>
    <recommendedName>
        <fullName evidence="4">Tyr recombinase domain-containing protein</fullName>
    </recommendedName>
</protein>
<sequence length="361" mass="40685">MTATAATKAASVRAVRERWHNVSKKIITRHDGDENLTLDDLATKYFDHLFEVRRIKGSNTETLPSRHKQYLNHLQPRIGHTLVIDCSTGMLNEALHSIIEPDGSMVSVADKCRSILVGMFQYAASHNIVQHNPAENIPTVGYQAPRPQIWSDTALHNIRLALRHWESNPPVKTVPIADVFDMTLATACRISEVLGMQWEDIYLPDEEHQPGIVYVQKAVVRRTGVSNYLGDPKNSKKKRLSLPVYAVNILKRRKADCAGKGLVFVNRKGNPYARDNLYRAAQRAFSLARQELGLDVPDRLPFHTSRRTSLTEIAEVYGIEAASQQGGHSSVRVTERHYIQRDEMKVIDFSSALEKFGKTAK</sequence>
<dbReference type="SUPFAM" id="SSF56349">
    <property type="entry name" value="DNA breaking-rejoining enzymes"/>
    <property type="match status" value="1"/>
</dbReference>
<keyword evidence="2" id="KW-0238">DNA-binding</keyword>
<dbReference type="GO" id="GO:0003677">
    <property type="term" value="F:DNA binding"/>
    <property type="evidence" value="ECO:0007669"/>
    <property type="project" value="UniProtKB-KW"/>
</dbReference>
<dbReference type="PANTHER" id="PTHR30349">
    <property type="entry name" value="PHAGE INTEGRASE-RELATED"/>
    <property type="match status" value="1"/>
</dbReference>
<dbReference type="Gene3D" id="1.10.443.10">
    <property type="entry name" value="Intergrase catalytic core"/>
    <property type="match status" value="1"/>
</dbReference>
<evidence type="ECO:0000313" key="5">
    <source>
        <dbReference type="EMBL" id="OAV62937.1"/>
    </source>
</evidence>
<comment type="similarity">
    <text evidence="1">Belongs to the 'phage' integrase family.</text>
</comment>
<feature type="domain" description="Tyr recombinase" evidence="4">
    <location>
        <begin position="145"/>
        <end position="357"/>
    </location>
</feature>
<reference evidence="5 6" key="1">
    <citation type="submission" date="2016-04" db="EMBL/GenBank/DDBJ databases">
        <title>First whole genome shotgun sequence of the bacterium Enteractinococcus sp. strain UASWS1574.</title>
        <authorList>
            <person name="Crovadore J."/>
            <person name="Chablais R."/>
            <person name="Lefort F."/>
        </authorList>
    </citation>
    <scope>NUCLEOTIDE SEQUENCE [LARGE SCALE GENOMIC DNA]</scope>
    <source>
        <strain evidence="5 6">UASWS1574</strain>
    </source>
</reference>
<organism evidence="5 6">
    <name type="scientific">Enteractinococcus helveticum</name>
    <dbReference type="NCBI Taxonomy" id="1837282"/>
    <lineage>
        <taxon>Bacteria</taxon>
        <taxon>Bacillati</taxon>
        <taxon>Actinomycetota</taxon>
        <taxon>Actinomycetes</taxon>
        <taxon>Micrococcales</taxon>
        <taxon>Micrococcaceae</taxon>
    </lineage>
</organism>
<comment type="caution">
    <text evidence="5">The sequence shown here is derived from an EMBL/GenBank/DDBJ whole genome shotgun (WGS) entry which is preliminary data.</text>
</comment>
<dbReference type="InterPro" id="IPR002104">
    <property type="entry name" value="Integrase_catalytic"/>
</dbReference>
<evidence type="ECO:0000256" key="3">
    <source>
        <dbReference type="ARBA" id="ARBA00023172"/>
    </source>
</evidence>
<keyword evidence="6" id="KW-1185">Reference proteome</keyword>